<dbReference type="Proteomes" id="UP000503178">
    <property type="component" value="Chromatophore Pltd"/>
</dbReference>
<dbReference type="Gene3D" id="6.20.330.10">
    <property type="match status" value="1"/>
</dbReference>
<protein>
    <submittedName>
        <fullName evidence="6 8">Signal peptide peptidase SppA</fullName>
    </submittedName>
</protein>
<dbReference type="EMBL" id="LC490351">
    <property type="protein sequence ID" value="BBL86466.1"/>
    <property type="molecule type" value="Genomic_DNA"/>
</dbReference>
<evidence type="ECO:0000313" key="8">
    <source>
        <dbReference type="EMBL" id="BBL86466.1"/>
    </source>
</evidence>
<dbReference type="InterPro" id="IPR047272">
    <property type="entry name" value="S49_SppA_C"/>
</dbReference>
<evidence type="ECO:0000256" key="3">
    <source>
        <dbReference type="ARBA" id="ARBA00022801"/>
    </source>
</evidence>
<dbReference type="EMBL" id="KY124271">
    <property type="protein sequence ID" value="AQX45248.1"/>
    <property type="molecule type" value="Genomic_DNA"/>
</dbReference>
<proteinExistence type="inferred from homology"/>
<evidence type="ECO:0000256" key="1">
    <source>
        <dbReference type="ARBA" id="ARBA00008683"/>
    </source>
</evidence>
<dbReference type="PANTHER" id="PTHR42987:SF7">
    <property type="entry name" value="SIGNAL PEPTIDE PEPTIDASE SPPA-RELATED"/>
    <property type="match status" value="1"/>
</dbReference>
<geneLocation type="plastid" evidence="6"/>
<dbReference type="NCBIfam" id="TIGR00706">
    <property type="entry name" value="SppA_dom"/>
    <property type="match status" value="1"/>
</dbReference>
<dbReference type="InterPro" id="IPR029045">
    <property type="entry name" value="ClpP/crotonase-like_dom_sf"/>
</dbReference>
<evidence type="ECO:0000313" key="9">
    <source>
        <dbReference type="Proteomes" id="UP000503178"/>
    </source>
</evidence>
<dbReference type="SUPFAM" id="SSF52096">
    <property type="entry name" value="ClpP/crotonase"/>
    <property type="match status" value="1"/>
</dbReference>
<dbReference type="CDD" id="cd07023">
    <property type="entry name" value="S49_Sppa_N_C"/>
    <property type="match status" value="1"/>
</dbReference>
<keyword evidence="2 6" id="KW-0645">Protease</keyword>
<dbReference type="GO" id="GO:0008236">
    <property type="term" value="F:serine-type peptidase activity"/>
    <property type="evidence" value="ECO:0007669"/>
    <property type="project" value="UniProtKB-KW"/>
</dbReference>
<name>A0A1L5YCP5_9EUKA</name>
<dbReference type="Pfam" id="PF01343">
    <property type="entry name" value="Peptidase_S49"/>
    <property type="match status" value="1"/>
</dbReference>
<reference evidence="8 9" key="2">
    <citation type="submission" date="2019-06" db="EMBL/GenBank/DDBJ databases">
        <title>A hidden player of endosymbiotic evolution: DNA virus triggered massive gene transfer.</title>
        <authorList>
            <person name="Matsuo M."/>
            <person name="Katahata A."/>
            <person name="Tachikawa M."/>
            <person name="Minakuchi Y."/>
            <person name="Noguchi H."/>
            <person name="Toyoda A."/>
            <person name="Fujiyama A."/>
            <person name="Suzuki Y."/>
            <person name="Satoh S."/>
            <person name="Nakayama T."/>
            <person name="Kamikawa R."/>
            <person name="Nomura M."/>
            <person name="Inagaki Y."/>
            <person name="Ishida K."/>
            <person name="Obokata J."/>
        </authorList>
    </citation>
    <scope>NUCLEOTIDE SEQUENCE [LARGE SCALE GENOMIC DNA]</scope>
    <source>
        <strain evidence="8 9">MYN1</strain>
    </source>
</reference>
<dbReference type="Gene3D" id="3.90.226.10">
    <property type="entry name" value="2-enoyl-CoA Hydratase, Chain A, domain 1"/>
    <property type="match status" value="1"/>
</dbReference>
<comment type="similarity">
    <text evidence="1">Belongs to the peptidase S49 family.</text>
</comment>
<sequence>MILNWRQQQRCHVARICLQGLIVESVREWMLSALSEIEEEGISAILLRIDSPGGTIVDSQEIHAALLRLRDKGCKIVASFGNMSASGGVYIGMAAEKIVSNPGTITGSIGVILRGNNLAKLLERVGIRFETVKSGLYKDILSPDRDLNSAERDILQELIDSSYKQFVAAIAQSRGLTEEQVREFADGRIFSGAQALNLGLVDALGDEQTALQLLAQLADIELDSTKRLNFVNSSDKIKRFTQNSSLLNQLQNALSLELAWSGQALWLYRP</sequence>
<organism evidence="6">
    <name type="scientific">Paulinella micropora</name>
    <dbReference type="NCBI Taxonomy" id="1928728"/>
    <lineage>
        <taxon>Eukaryota</taxon>
        <taxon>Sar</taxon>
        <taxon>Rhizaria</taxon>
        <taxon>Cercozoa</taxon>
        <taxon>Imbricatea</taxon>
        <taxon>Silicofilosea</taxon>
        <taxon>Euglyphida</taxon>
        <taxon>Paulinellidae</taxon>
        <taxon>Paulinella</taxon>
    </lineage>
</organism>
<gene>
    <name evidence="6" type="primary">sppA</name>
    <name evidence="8" type="synonym">MYN1_Chr_644</name>
    <name evidence="6" type="ORF">PCKR_716</name>
    <name evidence="7" type="ORF">PFK_716</name>
    <name evidence="8" type="ORF">PMYN1_Chma661</name>
</gene>
<accession>A0A1L5YCP5</accession>
<dbReference type="GO" id="GO:0006508">
    <property type="term" value="P:proteolysis"/>
    <property type="evidence" value="ECO:0007669"/>
    <property type="project" value="UniProtKB-KW"/>
</dbReference>
<keyword evidence="6" id="KW-0934">Plastid</keyword>
<keyword evidence="4" id="KW-0720">Serine protease</keyword>
<evidence type="ECO:0000256" key="2">
    <source>
        <dbReference type="ARBA" id="ARBA00022670"/>
    </source>
</evidence>
<dbReference type="AlphaFoldDB" id="A0A1L5YCP5"/>
<feature type="domain" description="Peptidase S49" evidence="5">
    <location>
        <begin position="69"/>
        <end position="220"/>
    </location>
</feature>
<dbReference type="InterPro" id="IPR004635">
    <property type="entry name" value="Pept_S49_SppA"/>
</dbReference>
<evidence type="ECO:0000313" key="6">
    <source>
        <dbReference type="EMBL" id="APP88481.1"/>
    </source>
</evidence>
<evidence type="ECO:0000259" key="5">
    <source>
        <dbReference type="Pfam" id="PF01343"/>
    </source>
</evidence>
<keyword evidence="9" id="KW-1185">Reference proteome</keyword>
<dbReference type="InterPro" id="IPR002142">
    <property type="entry name" value="Peptidase_S49"/>
</dbReference>
<evidence type="ECO:0000256" key="4">
    <source>
        <dbReference type="ARBA" id="ARBA00022825"/>
    </source>
</evidence>
<keyword evidence="3" id="KW-0378">Hydrolase</keyword>
<dbReference type="EMBL" id="KX897545">
    <property type="protein sequence ID" value="APP88481.1"/>
    <property type="molecule type" value="Genomic_DNA"/>
</dbReference>
<evidence type="ECO:0000313" key="7">
    <source>
        <dbReference type="EMBL" id="AQX45248.1"/>
    </source>
</evidence>
<reference evidence="6" key="1">
    <citation type="journal article" date="2017" name="Protist">
        <title>Diversity of the Photosynthetic Paulinella Species, with the Description of Paulinella micropora sp. nov. and the Chromatophore Genome Sequence for strain KR01.</title>
        <authorList>
            <person name="Lhee D."/>
            <person name="Yang E.C."/>
            <person name="Kim J.I."/>
            <person name="Nakayama T."/>
            <person name="Zuccarello G."/>
            <person name="Andersen R.A."/>
            <person name="Yoon H.S."/>
        </authorList>
    </citation>
    <scope>NUCLEOTIDE SEQUENCE</scope>
    <source>
        <strain evidence="7">FK01</strain>
        <strain evidence="6">KR01</strain>
    </source>
</reference>
<dbReference type="PANTHER" id="PTHR42987">
    <property type="entry name" value="PEPTIDASE S49"/>
    <property type="match status" value="1"/>
</dbReference>